<reference evidence="9 10" key="1">
    <citation type="journal article" date="2019" name="Nat. Plants">
        <title>Genome sequencing of Musa balbisiana reveals subgenome evolution and function divergence in polyploid bananas.</title>
        <authorList>
            <person name="Yao X."/>
        </authorList>
    </citation>
    <scope>NUCLEOTIDE SEQUENCE [LARGE SCALE GENOMIC DNA]</scope>
    <source>
        <strain evidence="10">cv. DH-PKW</strain>
        <tissue evidence="9">Leaves</tissue>
    </source>
</reference>
<dbReference type="PANTHER" id="PTHR31194">
    <property type="entry name" value="SHN SHINE , DNA BINDING / TRANSCRIPTION FACTOR"/>
    <property type="match status" value="1"/>
</dbReference>
<dbReference type="EMBL" id="PYDT01000006">
    <property type="protein sequence ID" value="THU58204.1"/>
    <property type="molecule type" value="Genomic_DNA"/>
</dbReference>
<feature type="compositionally biased region" description="Polar residues" evidence="7">
    <location>
        <begin position="366"/>
        <end position="375"/>
    </location>
</feature>
<feature type="domain" description="AP2/ERF" evidence="8">
    <location>
        <begin position="23"/>
        <end position="80"/>
    </location>
</feature>
<keyword evidence="10" id="KW-1185">Reference proteome</keyword>
<sequence length="375" mass="42180">MSGHGILNDSRNQQTKSSAAARRFVGVRQRPSGRWVAEIKDSSQHVRLWLGTFDTPEEAARAYDEAARALRGENARTNFTMNPNSPPGDSSSGNRGFLVNYDATRGGGGALASSRERLSSSLQGIMARSADGRSSKTRVSDHSTFASVFHRNIHNFHGSLVDARSIEKAVVQPSFIVPSQPSEEPFTSGSDQFTGTRQLATNSREGTTDPMEEITLWRFDHDEVGREKEREMTGSKRIKDLLSFTWMMKEMQRMQFEPLTELSLADRGDGFVLSGQSKLMDRVISVEYALRDDDDRRNGYSPDRRGRERSLERRGRDTRRSPSPYGRGRERDSPDYGRGPSPYNKPEQRGSPNYGRDGSPGYERYPSQSPRQEEQ</sequence>
<evidence type="ECO:0000313" key="10">
    <source>
        <dbReference type="Proteomes" id="UP000317650"/>
    </source>
</evidence>
<proteinExistence type="inferred from homology"/>
<dbReference type="InterPro" id="IPR036955">
    <property type="entry name" value="AP2/ERF_dom_sf"/>
</dbReference>
<dbReference type="GO" id="GO:0003700">
    <property type="term" value="F:DNA-binding transcription factor activity"/>
    <property type="evidence" value="ECO:0007669"/>
    <property type="project" value="InterPro"/>
</dbReference>
<dbReference type="SUPFAM" id="SSF54171">
    <property type="entry name" value="DNA-binding domain"/>
    <property type="match status" value="1"/>
</dbReference>
<dbReference type="PANTHER" id="PTHR31194:SF133">
    <property type="entry name" value="AP2_ERF DOMAIN-CONTAINING PROTEIN"/>
    <property type="match status" value="1"/>
</dbReference>
<evidence type="ECO:0000256" key="6">
    <source>
        <dbReference type="ARBA" id="ARBA00024343"/>
    </source>
</evidence>
<dbReference type="InterPro" id="IPR001471">
    <property type="entry name" value="AP2/ERF_dom"/>
</dbReference>
<feature type="compositionally biased region" description="Basic and acidic residues" evidence="7">
    <location>
        <begin position="293"/>
        <end position="320"/>
    </location>
</feature>
<protein>
    <recommendedName>
        <fullName evidence="8">AP2/ERF domain-containing protein</fullName>
    </recommendedName>
</protein>
<keyword evidence="4" id="KW-0804">Transcription</keyword>
<gene>
    <name evidence="9" type="ORF">C4D60_Mb03t11690</name>
</gene>
<feature type="compositionally biased region" description="Polar residues" evidence="7">
    <location>
        <begin position="9"/>
        <end position="18"/>
    </location>
</feature>
<dbReference type="GO" id="GO:0005634">
    <property type="term" value="C:nucleus"/>
    <property type="evidence" value="ECO:0007669"/>
    <property type="project" value="UniProtKB-SubCell"/>
</dbReference>
<dbReference type="PRINTS" id="PR00367">
    <property type="entry name" value="ETHRSPELEMNT"/>
</dbReference>
<dbReference type="CDD" id="cd00018">
    <property type="entry name" value="AP2"/>
    <property type="match status" value="1"/>
</dbReference>
<dbReference type="InterPro" id="IPR050913">
    <property type="entry name" value="AP2/ERF_ERF"/>
</dbReference>
<dbReference type="Gene3D" id="3.30.730.10">
    <property type="entry name" value="AP2/ERF domain"/>
    <property type="match status" value="1"/>
</dbReference>
<evidence type="ECO:0000259" key="8">
    <source>
        <dbReference type="PROSITE" id="PS51032"/>
    </source>
</evidence>
<evidence type="ECO:0000313" key="9">
    <source>
        <dbReference type="EMBL" id="THU58204.1"/>
    </source>
</evidence>
<dbReference type="AlphaFoldDB" id="A0A4S8JB01"/>
<comment type="similarity">
    <text evidence="6">Belongs to the AP2/ERF transcription factor family. ERF subfamily.</text>
</comment>
<dbReference type="InterPro" id="IPR016177">
    <property type="entry name" value="DNA-bd_dom_sf"/>
</dbReference>
<dbReference type="Pfam" id="PF00847">
    <property type="entry name" value="AP2"/>
    <property type="match status" value="1"/>
</dbReference>
<evidence type="ECO:0000256" key="5">
    <source>
        <dbReference type="ARBA" id="ARBA00023242"/>
    </source>
</evidence>
<evidence type="ECO:0000256" key="3">
    <source>
        <dbReference type="ARBA" id="ARBA00023125"/>
    </source>
</evidence>
<evidence type="ECO:0000256" key="7">
    <source>
        <dbReference type="SAM" id="MobiDB-lite"/>
    </source>
</evidence>
<dbReference type="GO" id="GO:0003677">
    <property type="term" value="F:DNA binding"/>
    <property type="evidence" value="ECO:0007669"/>
    <property type="project" value="UniProtKB-KW"/>
</dbReference>
<comment type="subcellular location">
    <subcellularLocation>
        <location evidence="1">Nucleus</location>
    </subcellularLocation>
</comment>
<feature type="region of interest" description="Disordered" evidence="7">
    <location>
        <begin position="293"/>
        <end position="375"/>
    </location>
</feature>
<evidence type="ECO:0000256" key="2">
    <source>
        <dbReference type="ARBA" id="ARBA00023015"/>
    </source>
</evidence>
<comment type="caution">
    <text evidence="9">The sequence shown here is derived from an EMBL/GenBank/DDBJ whole genome shotgun (WGS) entry which is preliminary data.</text>
</comment>
<feature type="region of interest" description="Disordered" evidence="7">
    <location>
        <begin position="1"/>
        <end position="23"/>
    </location>
</feature>
<evidence type="ECO:0000256" key="1">
    <source>
        <dbReference type="ARBA" id="ARBA00004123"/>
    </source>
</evidence>
<name>A0A4S8JB01_MUSBA</name>
<evidence type="ECO:0000256" key="4">
    <source>
        <dbReference type="ARBA" id="ARBA00023163"/>
    </source>
</evidence>
<dbReference type="SMART" id="SM00380">
    <property type="entry name" value="AP2"/>
    <property type="match status" value="1"/>
</dbReference>
<keyword evidence="2" id="KW-0805">Transcription regulation</keyword>
<dbReference type="FunFam" id="3.30.730.10:FF:000005">
    <property type="entry name" value="ethylene-responsive transcription factor RAP2-11"/>
    <property type="match status" value="1"/>
</dbReference>
<dbReference type="Proteomes" id="UP000317650">
    <property type="component" value="Chromosome 3"/>
</dbReference>
<dbReference type="PROSITE" id="PS51032">
    <property type="entry name" value="AP2_ERF"/>
    <property type="match status" value="1"/>
</dbReference>
<accession>A0A4S8JB01</accession>
<keyword evidence="3" id="KW-0238">DNA-binding</keyword>
<keyword evidence="5" id="KW-0539">Nucleus</keyword>
<organism evidence="9 10">
    <name type="scientific">Musa balbisiana</name>
    <name type="common">Banana</name>
    <dbReference type="NCBI Taxonomy" id="52838"/>
    <lineage>
        <taxon>Eukaryota</taxon>
        <taxon>Viridiplantae</taxon>
        <taxon>Streptophyta</taxon>
        <taxon>Embryophyta</taxon>
        <taxon>Tracheophyta</taxon>
        <taxon>Spermatophyta</taxon>
        <taxon>Magnoliopsida</taxon>
        <taxon>Liliopsida</taxon>
        <taxon>Zingiberales</taxon>
        <taxon>Musaceae</taxon>
        <taxon>Musa</taxon>
    </lineage>
</organism>